<accession>A0A418V8Q2</accession>
<organism evidence="2 3">
    <name type="scientific">Deinococcus cavernae</name>
    <dbReference type="NCBI Taxonomy" id="2320857"/>
    <lineage>
        <taxon>Bacteria</taxon>
        <taxon>Thermotogati</taxon>
        <taxon>Deinococcota</taxon>
        <taxon>Deinococci</taxon>
        <taxon>Deinococcales</taxon>
        <taxon>Deinococcaceae</taxon>
        <taxon>Deinococcus</taxon>
    </lineage>
</organism>
<sequence length="182" mass="19354">MNRSTLDKLISYMGLALAAILLIGGILLSTASTFIKGEVQNQLASQKIVMPAGPGIERLSEEDKAALQPFAGQTMTNGAQAKAFADHYIAAHMNSMAQGKTYEEVSGEYMKVADKTSPEAQKLGEMRQTLFMGNTLRGMLLNAYAFGTMSNIAGTAAIVAYVGAALLALLAFLGFRHSRQSA</sequence>
<feature type="transmembrane region" description="Helical" evidence="1">
    <location>
        <begin position="12"/>
        <end position="35"/>
    </location>
</feature>
<feature type="transmembrane region" description="Helical" evidence="1">
    <location>
        <begin position="152"/>
        <end position="175"/>
    </location>
</feature>
<dbReference type="Proteomes" id="UP000286287">
    <property type="component" value="Unassembled WGS sequence"/>
</dbReference>
<keyword evidence="1" id="KW-1133">Transmembrane helix</keyword>
<evidence type="ECO:0000313" key="3">
    <source>
        <dbReference type="Proteomes" id="UP000286287"/>
    </source>
</evidence>
<dbReference type="RefSeq" id="WP_119764655.1">
    <property type="nucleotide sequence ID" value="NZ_QYUJ01000014.1"/>
</dbReference>
<name>A0A418V8Q2_9DEIO</name>
<gene>
    <name evidence="2" type="ORF">D3875_13915</name>
</gene>
<protein>
    <recommendedName>
        <fullName evidence="4">Aromatic ring-opening dioxygenase LigA</fullName>
    </recommendedName>
</protein>
<dbReference type="EMBL" id="QYUJ01000014">
    <property type="protein sequence ID" value="RJF72481.1"/>
    <property type="molecule type" value="Genomic_DNA"/>
</dbReference>
<proteinExistence type="predicted"/>
<evidence type="ECO:0008006" key="4">
    <source>
        <dbReference type="Google" id="ProtNLM"/>
    </source>
</evidence>
<evidence type="ECO:0000313" key="2">
    <source>
        <dbReference type="EMBL" id="RJF72481.1"/>
    </source>
</evidence>
<keyword evidence="1" id="KW-0812">Transmembrane</keyword>
<dbReference type="OrthoDB" id="3378428at2"/>
<keyword evidence="3" id="KW-1185">Reference proteome</keyword>
<dbReference type="AlphaFoldDB" id="A0A418V8Q2"/>
<comment type="caution">
    <text evidence="2">The sequence shown here is derived from an EMBL/GenBank/DDBJ whole genome shotgun (WGS) entry which is preliminary data.</text>
</comment>
<reference evidence="2 3" key="1">
    <citation type="submission" date="2018-09" db="EMBL/GenBank/DDBJ databases">
        <authorList>
            <person name="Zhu H."/>
        </authorList>
    </citation>
    <scope>NUCLEOTIDE SEQUENCE [LARGE SCALE GENOMIC DNA]</scope>
    <source>
        <strain evidence="2 3">K2S05-167</strain>
    </source>
</reference>
<keyword evidence="1" id="KW-0472">Membrane</keyword>
<evidence type="ECO:0000256" key="1">
    <source>
        <dbReference type="SAM" id="Phobius"/>
    </source>
</evidence>